<comment type="caution">
    <text evidence="7">The sequence shown here is derived from an EMBL/GenBank/DDBJ whole genome shotgun (WGS) entry which is preliminary data.</text>
</comment>
<keyword evidence="4 5" id="KW-0472">Membrane</keyword>
<dbReference type="Proteomes" id="UP000321249">
    <property type="component" value="Unassembled WGS sequence"/>
</dbReference>
<feature type="transmembrane region" description="Helical" evidence="5">
    <location>
        <begin position="154"/>
        <end position="173"/>
    </location>
</feature>
<dbReference type="InterPro" id="IPR010432">
    <property type="entry name" value="RDD"/>
</dbReference>
<evidence type="ECO:0000256" key="3">
    <source>
        <dbReference type="ARBA" id="ARBA00022989"/>
    </source>
</evidence>
<dbReference type="PANTHER" id="PTHR38480">
    <property type="entry name" value="SLR0254 PROTEIN"/>
    <property type="match status" value="1"/>
</dbReference>
<dbReference type="EMBL" id="VOQQ01000001">
    <property type="protein sequence ID" value="TXC64124.1"/>
    <property type="molecule type" value="Genomic_DNA"/>
</dbReference>
<feature type="domain" description="RDD" evidence="6">
    <location>
        <begin position="36"/>
        <end position="186"/>
    </location>
</feature>
<proteinExistence type="predicted"/>
<evidence type="ECO:0000256" key="4">
    <source>
        <dbReference type="ARBA" id="ARBA00023136"/>
    </source>
</evidence>
<dbReference type="PANTHER" id="PTHR38480:SF1">
    <property type="entry name" value="SLR0254 PROTEIN"/>
    <property type="match status" value="1"/>
</dbReference>
<evidence type="ECO:0000313" key="7">
    <source>
        <dbReference type="EMBL" id="TXC64124.1"/>
    </source>
</evidence>
<dbReference type="GO" id="GO:0016020">
    <property type="term" value="C:membrane"/>
    <property type="evidence" value="ECO:0007669"/>
    <property type="project" value="UniProtKB-SubCell"/>
</dbReference>
<evidence type="ECO:0000256" key="2">
    <source>
        <dbReference type="ARBA" id="ARBA00022692"/>
    </source>
</evidence>
<feature type="transmembrane region" description="Helical" evidence="5">
    <location>
        <begin position="38"/>
        <end position="67"/>
    </location>
</feature>
<gene>
    <name evidence="7" type="ORF">FRZ32_10920</name>
</gene>
<accession>A0A5C6TUJ0</accession>
<dbReference type="RefSeq" id="WP_147043530.1">
    <property type="nucleotide sequence ID" value="NZ_BAABIR010000001.1"/>
</dbReference>
<protein>
    <submittedName>
        <fullName evidence="7">RDD family protein</fullName>
    </submittedName>
</protein>
<sequence length="295" mass="32578">MAEFAAVSRRTLAGRRRSLVTPEGVDLHLSLAEGNQRIGAFLLDLVIMIGALIALFLICLFTFAAIGSAVGAEIAGVIFLLGFLVLRCFYFILMEMGPRAATFGKRALGIRVVARNGERLTADRVIARNLMREIEFYLPLTFLLYNNAQGVGDALTGLAGLIWAGLFLLFPLFNKDRLRVGDLLAGTWVVNTPPRQLGHEIGAPPGVPPQQQFTEEQLDAYGIFELQTLERVLRDDQPDAIATVAATIRGKIGAPDHGYDRDFLVAYYDAARARMERGLLFGRRREDKYDRPGPL</sequence>
<dbReference type="OrthoDB" id="9787732at2"/>
<dbReference type="AlphaFoldDB" id="A0A5C6TUJ0"/>
<keyword evidence="8" id="KW-1185">Reference proteome</keyword>
<organism evidence="7 8">
    <name type="scientific">Allosphingosinicella ginsenosidimutans</name>
    <dbReference type="NCBI Taxonomy" id="1176539"/>
    <lineage>
        <taxon>Bacteria</taxon>
        <taxon>Pseudomonadati</taxon>
        <taxon>Pseudomonadota</taxon>
        <taxon>Alphaproteobacteria</taxon>
        <taxon>Sphingomonadales</taxon>
        <taxon>Sphingomonadaceae</taxon>
        <taxon>Allosphingosinicella</taxon>
    </lineage>
</organism>
<keyword evidence="2 5" id="KW-0812">Transmembrane</keyword>
<feature type="transmembrane region" description="Helical" evidence="5">
    <location>
        <begin position="74"/>
        <end position="93"/>
    </location>
</feature>
<evidence type="ECO:0000256" key="5">
    <source>
        <dbReference type="SAM" id="Phobius"/>
    </source>
</evidence>
<evidence type="ECO:0000259" key="6">
    <source>
        <dbReference type="Pfam" id="PF06271"/>
    </source>
</evidence>
<evidence type="ECO:0000256" key="1">
    <source>
        <dbReference type="ARBA" id="ARBA00004141"/>
    </source>
</evidence>
<name>A0A5C6TUJ0_9SPHN</name>
<comment type="subcellular location">
    <subcellularLocation>
        <location evidence="1">Membrane</location>
        <topology evidence="1">Multi-pass membrane protein</topology>
    </subcellularLocation>
</comment>
<keyword evidence="3 5" id="KW-1133">Transmembrane helix</keyword>
<evidence type="ECO:0000313" key="8">
    <source>
        <dbReference type="Proteomes" id="UP000321249"/>
    </source>
</evidence>
<dbReference type="Pfam" id="PF06271">
    <property type="entry name" value="RDD"/>
    <property type="match status" value="1"/>
</dbReference>
<reference evidence="7 8" key="1">
    <citation type="journal article" date="2015" name="J. Microbiol.">
        <title>Sphingosinicella ginsenosidimutans sp. nov., with ginsenoside converting activity.</title>
        <authorList>
            <person name="Kim J.K."/>
            <person name="Kang M.S."/>
            <person name="Park S.C."/>
            <person name="Kim K.M."/>
            <person name="Choi K."/>
            <person name="Yoon M.H."/>
            <person name="Im W.T."/>
        </authorList>
    </citation>
    <scope>NUCLEOTIDE SEQUENCE [LARGE SCALE GENOMIC DNA]</scope>
    <source>
        <strain evidence="7 8">BS-11</strain>
    </source>
</reference>